<name>A0A182JJ38_ANOAO</name>
<dbReference type="AlphaFoldDB" id="A0A182JJ38"/>
<reference evidence="1" key="1">
    <citation type="submission" date="2022-08" db="UniProtKB">
        <authorList>
            <consortium name="EnsemblMetazoa"/>
        </authorList>
    </citation>
    <scope>IDENTIFICATION</scope>
    <source>
        <strain evidence="1">EBRO</strain>
    </source>
</reference>
<proteinExistence type="predicted"/>
<evidence type="ECO:0000313" key="1">
    <source>
        <dbReference type="EnsemblMetazoa" id="AATE019017-PA.1"/>
    </source>
</evidence>
<sequence>MNRKEYRGFLPSFILMIFFFSITLQASQLVTRLLRLCLLRHSTTDAAATTTSTFTHHKCFFDLQTQLARIGNERPSPRCLCHRREPLRQETSVVAAAVLRHDAIAQRNDTIHQILRQHKPSVRGAMNLPNVHSLVAALQRVGQHAKVVRPASDQVLHQVGRLLWPYLSPVECLPLGVRSILDRVELHKMGPFERNLPRNEETVRNFYHRYIPRLARFWT</sequence>
<dbReference type="VEuPathDB" id="VectorBase:AATE019017"/>
<organism evidence="1">
    <name type="scientific">Anopheles atroparvus</name>
    <name type="common">European mosquito</name>
    <dbReference type="NCBI Taxonomy" id="41427"/>
    <lineage>
        <taxon>Eukaryota</taxon>
        <taxon>Metazoa</taxon>
        <taxon>Ecdysozoa</taxon>
        <taxon>Arthropoda</taxon>
        <taxon>Hexapoda</taxon>
        <taxon>Insecta</taxon>
        <taxon>Pterygota</taxon>
        <taxon>Neoptera</taxon>
        <taxon>Endopterygota</taxon>
        <taxon>Diptera</taxon>
        <taxon>Nematocera</taxon>
        <taxon>Culicoidea</taxon>
        <taxon>Culicidae</taxon>
        <taxon>Anophelinae</taxon>
        <taxon>Anopheles</taxon>
    </lineage>
</organism>
<accession>A0A182JJ38</accession>
<dbReference type="EnsemblMetazoa" id="AATE019017-RA">
    <property type="protein sequence ID" value="AATE019017-PA.1"/>
    <property type="gene ID" value="AATE019017"/>
</dbReference>
<protein>
    <submittedName>
        <fullName evidence="1">Uncharacterized protein</fullName>
    </submittedName>
</protein>